<name>A0A1A9WSC7_9MUSC</name>
<reference evidence="2" key="2">
    <citation type="submission" date="2020-05" db="UniProtKB">
        <authorList>
            <consortium name="EnsemblMetazoa"/>
        </authorList>
    </citation>
    <scope>IDENTIFICATION</scope>
    <source>
        <strain evidence="2">IAEA</strain>
    </source>
</reference>
<protein>
    <submittedName>
        <fullName evidence="2">Uncharacterized protein</fullName>
    </submittedName>
</protein>
<evidence type="ECO:0000256" key="1">
    <source>
        <dbReference type="SAM" id="MobiDB-lite"/>
    </source>
</evidence>
<feature type="compositionally biased region" description="Polar residues" evidence="1">
    <location>
        <begin position="1"/>
        <end position="10"/>
    </location>
</feature>
<proteinExistence type="predicted"/>
<organism evidence="2 3">
    <name type="scientific">Glossina brevipalpis</name>
    <dbReference type="NCBI Taxonomy" id="37001"/>
    <lineage>
        <taxon>Eukaryota</taxon>
        <taxon>Metazoa</taxon>
        <taxon>Ecdysozoa</taxon>
        <taxon>Arthropoda</taxon>
        <taxon>Hexapoda</taxon>
        <taxon>Insecta</taxon>
        <taxon>Pterygota</taxon>
        <taxon>Neoptera</taxon>
        <taxon>Endopterygota</taxon>
        <taxon>Diptera</taxon>
        <taxon>Brachycera</taxon>
        <taxon>Muscomorpha</taxon>
        <taxon>Hippoboscoidea</taxon>
        <taxon>Glossinidae</taxon>
        <taxon>Glossina</taxon>
    </lineage>
</organism>
<dbReference type="Proteomes" id="UP000091820">
    <property type="component" value="Unassembled WGS sequence"/>
</dbReference>
<accession>A0A1A9WSC7</accession>
<reference evidence="3" key="1">
    <citation type="submission" date="2014-03" db="EMBL/GenBank/DDBJ databases">
        <authorList>
            <person name="Aksoy S."/>
            <person name="Warren W."/>
            <person name="Wilson R.K."/>
        </authorList>
    </citation>
    <scope>NUCLEOTIDE SEQUENCE [LARGE SCALE GENOMIC DNA]</scope>
    <source>
        <strain evidence="3">IAEA</strain>
    </source>
</reference>
<keyword evidence="3" id="KW-1185">Reference proteome</keyword>
<feature type="region of interest" description="Disordered" evidence="1">
    <location>
        <begin position="1"/>
        <end position="31"/>
    </location>
</feature>
<dbReference type="EnsemblMetazoa" id="GBRI030310-RA">
    <property type="protein sequence ID" value="GBRI030310-PA"/>
    <property type="gene ID" value="GBRI030310"/>
</dbReference>
<evidence type="ECO:0000313" key="2">
    <source>
        <dbReference type="EnsemblMetazoa" id="GBRI030310-PA"/>
    </source>
</evidence>
<evidence type="ECO:0000313" key="3">
    <source>
        <dbReference type="Proteomes" id="UP000091820"/>
    </source>
</evidence>
<dbReference type="AlphaFoldDB" id="A0A1A9WSC7"/>
<sequence length="88" mass="10113">MPYQLFQQPGSGFVLPQPPPPAPARGRQRRRRSHAAMCAFAYLRPQFSNRPRPPTAYSRRNLAYTRGDRNVSAANITHETQIFINKFN</sequence>
<dbReference type="VEuPathDB" id="VectorBase:GBRI030310"/>